<comment type="caution">
    <text evidence="3">The sequence shown here is derived from an EMBL/GenBank/DDBJ whole genome shotgun (WGS) entry which is preliminary data.</text>
</comment>
<dbReference type="Proteomes" id="UP000265566">
    <property type="component" value="Chromosome 6"/>
</dbReference>
<keyword evidence="1" id="KW-0472">Membrane</keyword>
<evidence type="ECO:0000313" key="3">
    <source>
        <dbReference type="EMBL" id="RHN51737.1"/>
    </source>
</evidence>
<feature type="domain" description="DUF642" evidence="2">
    <location>
        <begin position="2"/>
        <end position="23"/>
    </location>
</feature>
<gene>
    <name evidence="3" type="ORF">MtrunA17_Chr6g0472191</name>
</gene>
<dbReference type="Gramene" id="rna36247">
    <property type="protein sequence ID" value="RHN51737.1"/>
    <property type="gene ID" value="gene36247"/>
</dbReference>
<dbReference type="EMBL" id="PSQE01000006">
    <property type="protein sequence ID" value="RHN51737.1"/>
    <property type="molecule type" value="Genomic_DNA"/>
</dbReference>
<keyword evidence="1" id="KW-1133">Transmembrane helix</keyword>
<reference evidence="4" key="1">
    <citation type="journal article" date="2018" name="Nat. Plants">
        <title>Whole-genome landscape of Medicago truncatula symbiotic genes.</title>
        <authorList>
            <person name="Pecrix Y."/>
            <person name="Staton S.E."/>
            <person name="Sallet E."/>
            <person name="Lelandais-Briere C."/>
            <person name="Moreau S."/>
            <person name="Carrere S."/>
            <person name="Blein T."/>
            <person name="Jardinaud M.F."/>
            <person name="Latrasse D."/>
            <person name="Zouine M."/>
            <person name="Zahm M."/>
            <person name="Kreplak J."/>
            <person name="Mayjonade B."/>
            <person name="Satge C."/>
            <person name="Perez M."/>
            <person name="Cauet S."/>
            <person name="Marande W."/>
            <person name="Chantry-Darmon C."/>
            <person name="Lopez-Roques C."/>
            <person name="Bouchez O."/>
            <person name="Berard A."/>
            <person name="Debelle F."/>
            <person name="Munos S."/>
            <person name="Bendahmane A."/>
            <person name="Berges H."/>
            <person name="Niebel A."/>
            <person name="Buitink J."/>
            <person name="Frugier F."/>
            <person name="Benhamed M."/>
            <person name="Crespi M."/>
            <person name="Gouzy J."/>
            <person name="Gamas P."/>
        </authorList>
    </citation>
    <scope>NUCLEOTIDE SEQUENCE [LARGE SCALE GENOMIC DNA]</scope>
    <source>
        <strain evidence="4">cv. Jemalong A17</strain>
    </source>
</reference>
<protein>
    <recommendedName>
        <fullName evidence="2">DUF642 domain-containing protein</fullName>
    </recommendedName>
</protein>
<feature type="transmembrane region" description="Helical" evidence="1">
    <location>
        <begin position="47"/>
        <end position="67"/>
    </location>
</feature>
<dbReference type="Pfam" id="PF04862">
    <property type="entry name" value="DUF642"/>
    <property type="match status" value="1"/>
</dbReference>
<keyword evidence="1" id="KW-0812">Transmembrane</keyword>
<proteinExistence type="predicted"/>
<sequence>MFKNPGMEDDPTCGPIIDNIAIKKLFTPDKPKGIYYQLDAHYCLSMYIYPCIYTFLSILVSSVNVFLQGHLNF</sequence>
<accession>A0A396HLF9</accession>
<evidence type="ECO:0000259" key="2">
    <source>
        <dbReference type="Pfam" id="PF04862"/>
    </source>
</evidence>
<dbReference type="AlphaFoldDB" id="A0A396HLF9"/>
<evidence type="ECO:0000313" key="4">
    <source>
        <dbReference type="Proteomes" id="UP000265566"/>
    </source>
</evidence>
<evidence type="ECO:0000256" key="1">
    <source>
        <dbReference type="SAM" id="Phobius"/>
    </source>
</evidence>
<name>A0A396HLF9_MEDTR</name>
<dbReference type="InterPro" id="IPR006946">
    <property type="entry name" value="DGR2-like_dom"/>
</dbReference>
<organism evidence="3 4">
    <name type="scientific">Medicago truncatula</name>
    <name type="common">Barrel medic</name>
    <name type="synonym">Medicago tribuloides</name>
    <dbReference type="NCBI Taxonomy" id="3880"/>
    <lineage>
        <taxon>Eukaryota</taxon>
        <taxon>Viridiplantae</taxon>
        <taxon>Streptophyta</taxon>
        <taxon>Embryophyta</taxon>
        <taxon>Tracheophyta</taxon>
        <taxon>Spermatophyta</taxon>
        <taxon>Magnoliopsida</taxon>
        <taxon>eudicotyledons</taxon>
        <taxon>Gunneridae</taxon>
        <taxon>Pentapetalae</taxon>
        <taxon>rosids</taxon>
        <taxon>fabids</taxon>
        <taxon>Fabales</taxon>
        <taxon>Fabaceae</taxon>
        <taxon>Papilionoideae</taxon>
        <taxon>50 kb inversion clade</taxon>
        <taxon>NPAAA clade</taxon>
        <taxon>Hologalegina</taxon>
        <taxon>IRL clade</taxon>
        <taxon>Trifolieae</taxon>
        <taxon>Medicago</taxon>
    </lineage>
</organism>